<evidence type="ECO:0000256" key="2">
    <source>
        <dbReference type="ARBA" id="ARBA00022448"/>
    </source>
</evidence>
<accession>A0ABW4FM81</accession>
<dbReference type="InterPro" id="IPR028082">
    <property type="entry name" value="Peripla_BP_I"/>
</dbReference>
<dbReference type="InterPro" id="IPR051010">
    <property type="entry name" value="BCAA_transport"/>
</dbReference>
<dbReference type="EMBL" id="JBHUCP010000012">
    <property type="protein sequence ID" value="MFD1531467.1"/>
    <property type="molecule type" value="Genomic_DNA"/>
</dbReference>
<feature type="chain" id="PRO_5047502140" evidence="5">
    <location>
        <begin position="25"/>
        <end position="400"/>
    </location>
</feature>
<evidence type="ECO:0000259" key="6">
    <source>
        <dbReference type="Pfam" id="PF13458"/>
    </source>
</evidence>
<reference evidence="8" key="1">
    <citation type="journal article" date="2019" name="Int. J. Syst. Evol. Microbiol.">
        <title>The Global Catalogue of Microorganisms (GCM) 10K type strain sequencing project: providing services to taxonomists for standard genome sequencing and annotation.</title>
        <authorList>
            <consortium name="The Broad Institute Genomics Platform"/>
            <consortium name="The Broad Institute Genome Sequencing Center for Infectious Disease"/>
            <person name="Wu L."/>
            <person name="Ma J."/>
        </authorList>
    </citation>
    <scope>NUCLEOTIDE SEQUENCE [LARGE SCALE GENOMIC DNA]</scope>
    <source>
        <strain evidence="8">JCM 12165</strain>
    </source>
</reference>
<evidence type="ECO:0000313" key="7">
    <source>
        <dbReference type="EMBL" id="MFD1531467.1"/>
    </source>
</evidence>
<feature type="signal peptide" evidence="5">
    <location>
        <begin position="1"/>
        <end position="24"/>
    </location>
</feature>
<dbReference type="PANTHER" id="PTHR30483">
    <property type="entry name" value="LEUCINE-SPECIFIC-BINDING PROTEIN"/>
    <property type="match status" value="1"/>
</dbReference>
<protein>
    <submittedName>
        <fullName evidence="7">ABC transporter substrate-binding protein</fullName>
    </submittedName>
</protein>
<dbReference type="Proteomes" id="UP001597145">
    <property type="component" value="Unassembled WGS sequence"/>
</dbReference>
<evidence type="ECO:0000313" key="8">
    <source>
        <dbReference type="Proteomes" id="UP001597145"/>
    </source>
</evidence>
<evidence type="ECO:0000256" key="1">
    <source>
        <dbReference type="ARBA" id="ARBA00010062"/>
    </source>
</evidence>
<gene>
    <name evidence="7" type="ORF">ACFSCY_18680</name>
</gene>
<keyword evidence="4" id="KW-0029">Amino-acid transport</keyword>
<name>A0ABW4FM81_9PSEU</name>
<dbReference type="Gene3D" id="3.40.50.2300">
    <property type="match status" value="2"/>
</dbReference>
<comment type="similarity">
    <text evidence="1">Belongs to the leucine-binding protein family.</text>
</comment>
<dbReference type="RefSeq" id="WP_343978878.1">
    <property type="nucleotide sequence ID" value="NZ_BAAAJG010000010.1"/>
</dbReference>
<dbReference type="PRINTS" id="PR00337">
    <property type="entry name" value="LEUILEVALBP"/>
</dbReference>
<keyword evidence="3 5" id="KW-0732">Signal</keyword>
<dbReference type="SUPFAM" id="SSF53822">
    <property type="entry name" value="Periplasmic binding protein-like I"/>
    <property type="match status" value="1"/>
</dbReference>
<feature type="domain" description="Leucine-binding protein" evidence="6">
    <location>
        <begin position="50"/>
        <end position="326"/>
    </location>
</feature>
<evidence type="ECO:0000256" key="4">
    <source>
        <dbReference type="ARBA" id="ARBA00022970"/>
    </source>
</evidence>
<evidence type="ECO:0000256" key="3">
    <source>
        <dbReference type="ARBA" id="ARBA00022729"/>
    </source>
</evidence>
<dbReference type="InterPro" id="IPR000709">
    <property type="entry name" value="Leu_Ile_Val-bd"/>
</dbReference>
<keyword evidence="8" id="KW-1185">Reference proteome</keyword>
<dbReference type="PROSITE" id="PS51257">
    <property type="entry name" value="PROKAR_LIPOPROTEIN"/>
    <property type="match status" value="1"/>
</dbReference>
<evidence type="ECO:0000256" key="5">
    <source>
        <dbReference type="SAM" id="SignalP"/>
    </source>
</evidence>
<dbReference type="InterPro" id="IPR028081">
    <property type="entry name" value="Leu-bd"/>
</dbReference>
<sequence length="400" mass="40144">MSTRRVRSAAAVLVAAGLVTTACAGSPSGTGGAADPIKIMTIASFQSQQFSVPQVRTAVEVAVEEINAAGGIGGRPVEASFCNDNFDPNEASSCAREAIDEGVVAVVGGTTPNAGAVMPLLEEAGIAWLAGSGTAGPIELESPASYPLHAGAPGMGIGAGSRAVTLGGPNVVVMAGENENAQIGGQQAARGAEIAHGTVHSVTLPLNAPDYAAPAAAALAFRPDGISLATTPEDAAKVVQALRQAGYTGIITGPSSLFPPSSIAALGAAAEGITVMSRLVPTTSTDVPEIAEFVSGMTAKDPQVRIDDLGLNAWTGVRFLAKLLDGRTVEGPQSVLDALGSIETPIELGTVPPYPGVQDPPAEPDFPRVAAFATIEAKVDGGKLVQQGEFFDPLEPPAAG</sequence>
<dbReference type="Pfam" id="PF13458">
    <property type="entry name" value="Peripla_BP_6"/>
    <property type="match status" value="1"/>
</dbReference>
<keyword evidence="2" id="KW-0813">Transport</keyword>
<proteinExistence type="inferred from homology"/>
<comment type="caution">
    <text evidence="7">The sequence shown here is derived from an EMBL/GenBank/DDBJ whole genome shotgun (WGS) entry which is preliminary data.</text>
</comment>
<dbReference type="PANTHER" id="PTHR30483:SF6">
    <property type="entry name" value="PERIPLASMIC BINDING PROTEIN OF ABC TRANSPORTER FOR NATURAL AMINO ACIDS"/>
    <property type="match status" value="1"/>
</dbReference>
<organism evidence="7 8">
    <name type="scientific">Pseudonocardia aurantiaca</name>
    <dbReference type="NCBI Taxonomy" id="75290"/>
    <lineage>
        <taxon>Bacteria</taxon>
        <taxon>Bacillati</taxon>
        <taxon>Actinomycetota</taxon>
        <taxon>Actinomycetes</taxon>
        <taxon>Pseudonocardiales</taxon>
        <taxon>Pseudonocardiaceae</taxon>
        <taxon>Pseudonocardia</taxon>
    </lineage>
</organism>